<dbReference type="Pfam" id="PF01636">
    <property type="entry name" value="APH"/>
    <property type="match status" value="1"/>
</dbReference>
<dbReference type="SUPFAM" id="SSF56112">
    <property type="entry name" value="Protein kinase-like (PK-like)"/>
    <property type="match status" value="1"/>
</dbReference>
<reference evidence="2 3" key="1">
    <citation type="journal article" date="2019" name="Int. J. Syst. Evol. Microbiol.">
        <title>The Global Catalogue of Microorganisms (GCM) 10K type strain sequencing project: providing services to taxonomists for standard genome sequencing and annotation.</title>
        <authorList>
            <consortium name="The Broad Institute Genomics Platform"/>
            <consortium name="The Broad Institute Genome Sequencing Center for Infectious Disease"/>
            <person name="Wu L."/>
            <person name="Ma J."/>
        </authorList>
    </citation>
    <scope>NUCLEOTIDE SEQUENCE [LARGE SCALE GENOMIC DNA]</scope>
    <source>
        <strain evidence="2 3">CGMCC 1.12553</strain>
    </source>
</reference>
<name>A0ABD5PBQ5_9EURY</name>
<organism evidence="2 3">
    <name type="scientific">Halobium salinum</name>
    <dbReference type="NCBI Taxonomy" id="1364940"/>
    <lineage>
        <taxon>Archaea</taxon>
        <taxon>Methanobacteriati</taxon>
        <taxon>Methanobacteriota</taxon>
        <taxon>Stenosarchaea group</taxon>
        <taxon>Halobacteria</taxon>
        <taxon>Halobacteriales</taxon>
        <taxon>Haloferacaceae</taxon>
        <taxon>Halobium</taxon>
    </lineage>
</organism>
<dbReference type="Proteomes" id="UP001595921">
    <property type="component" value="Unassembled WGS sequence"/>
</dbReference>
<dbReference type="InterPro" id="IPR011009">
    <property type="entry name" value="Kinase-like_dom_sf"/>
</dbReference>
<dbReference type="RefSeq" id="WP_267624228.1">
    <property type="nucleotide sequence ID" value="NZ_JAODIW010000008.1"/>
</dbReference>
<dbReference type="Gene3D" id="3.90.1200.10">
    <property type="match status" value="1"/>
</dbReference>
<feature type="domain" description="Aminoglycoside phosphotransferase" evidence="1">
    <location>
        <begin position="30"/>
        <end position="246"/>
    </location>
</feature>
<gene>
    <name evidence="2" type="ORF">ACFO0N_09425</name>
</gene>
<proteinExistence type="predicted"/>
<keyword evidence="3" id="KW-1185">Reference proteome</keyword>
<dbReference type="InterPro" id="IPR002575">
    <property type="entry name" value="Aminoglycoside_PTrfase"/>
</dbReference>
<dbReference type="AlphaFoldDB" id="A0ABD5PBQ5"/>
<evidence type="ECO:0000259" key="1">
    <source>
        <dbReference type="Pfam" id="PF01636"/>
    </source>
</evidence>
<sequence length="304" mass="33426">MQQDVHDALASRFDTHRVVRALRAVPPHEVWEVGVDGRRAVLKRDTGPTGNAAVEGRVTAFVGDRTSVPVPEVLHVGDDCYVAAWHPDAPAPDAAETAGRSWARAAGRGLATLHEETESLVGRYGRFDGAGGVLSVDGDADWHAAAVDYVRRRRPAMDEHGHGAVADAVVDFLVDRPDAFAGADGPVCCHGWATPEHVAVDDGEVACVVDFEHALAAPGEFDYWRTVLPTFQGDEAGRRAFREGYESVRTLPSGFGHRRPLYVLLNEVYYVESLYVQNRLGAEEKRERAAWLEDRIRETVERLR</sequence>
<evidence type="ECO:0000313" key="2">
    <source>
        <dbReference type="EMBL" id="MFC4358168.1"/>
    </source>
</evidence>
<comment type="caution">
    <text evidence="2">The sequence shown here is derived from an EMBL/GenBank/DDBJ whole genome shotgun (WGS) entry which is preliminary data.</text>
</comment>
<dbReference type="EMBL" id="JBHSDS010000006">
    <property type="protein sequence ID" value="MFC4358168.1"/>
    <property type="molecule type" value="Genomic_DNA"/>
</dbReference>
<evidence type="ECO:0000313" key="3">
    <source>
        <dbReference type="Proteomes" id="UP001595921"/>
    </source>
</evidence>
<accession>A0ABD5PBQ5</accession>
<protein>
    <submittedName>
        <fullName evidence="2">Phosphotransferase family protein</fullName>
    </submittedName>
</protein>